<dbReference type="Proteomes" id="UP000236291">
    <property type="component" value="Unassembled WGS sequence"/>
</dbReference>
<dbReference type="SUPFAM" id="SSF48371">
    <property type="entry name" value="ARM repeat"/>
    <property type="match status" value="1"/>
</dbReference>
<sequence length="250" mass="28121">MEEPNSDQENQLSHKIAAILDEVRISYATHNRKLKELSLLRSKSSSPSQFFSAFSKSLIPLFNYQRRLASADRVVSFVSSFTAARNPADAEVCDEFLDHFLHFLLVAASAADKTVRFRACQIVSEIILRLPDDAEVSNDLWDEVIECMKVRVRDKIHVVRTFAVRALSRFVNDSSNIDILDLFLETLPLEQNAVSFAIESMELFSFLAFPDVCVNRAVCGYNCSPLISYTSMSLHCNIVISSASYGYLAT</sequence>
<dbReference type="AlphaFoldDB" id="A0A2K3L768"/>
<dbReference type="InterPro" id="IPR011989">
    <property type="entry name" value="ARM-like"/>
</dbReference>
<comment type="caution">
    <text evidence="1">The sequence shown here is derived from an EMBL/GenBank/DDBJ whole genome shotgun (WGS) entry which is preliminary data.</text>
</comment>
<dbReference type="InterPro" id="IPR016024">
    <property type="entry name" value="ARM-type_fold"/>
</dbReference>
<gene>
    <name evidence="1" type="ORF">L195_g030287</name>
</gene>
<dbReference type="PANTHER" id="PTHR14418:SF5">
    <property type="entry name" value="CONDENSIN COMPLEX SUBUNIT 3"/>
    <property type="match status" value="1"/>
</dbReference>
<dbReference type="GO" id="GO:0000793">
    <property type="term" value="C:condensed chromosome"/>
    <property type="evidence" value="ECO:0007669"/>
    <property type="project" value="TreeGrafter"/>
</dbReference>
<proteinExistence type="predicted"/>
<dbReference type="Gene3D" id="1.25.10.10">
    <property type="entry name" value="Leucine-rich Repeat Variant"/>
    <property type="match status" value="1"/>
</dbReference>
<accession>A0A2K3L768</accession>
<dbReference type="STRING" id="57577.A0A2K3L768"/>
<dbReference type="GO" id="GO:0007076">
    <property type="term" value="P:mitotic chromosome condensation"/>
    <property type="evidence" value="ECO:0007669"/>
    <property type="project" value="InterPro"/>
</dbReference>
<reference evidence="1 2" key="1">
    <citation type="journal article" date="2014" name="Am. J. Bot.">
        <title>Genome assembly and annotation for red clover (Trifolium pratense; Fabaceae).</title>
        <authorList>
            <person name="Istvanek J."/>
            <person name="Jaros M."/>
            <person name="Krenek A."/>
            <person name="Repkova J."/>
        </authorList>
    </citation>
    <scope>NUCLEOTIDE SEQUENCE [LARGE SCALE GENOMIC DNA]</scope>
    <source>
        <strain evidence="2">cv. Tatra</strain>
        <tissue evidence="1">Young leaves</tissue>
    </source>
</reference>
<protein>
    <submittedName>
        <fullName evidence="1">Condensin complex subunit 3-like protein</fullName>
    </submittedName>
</protein>
<evidence type="ECO:0000313" key="1">
    <source>
        <dbReference type="EMBL" id="PNX74369.1"/>
    </source>
</evidence>
<evidence type="ECO:0000313" key="2">
    <source>
        <dbReference type="Proteomes" id="UP000236291"/>
    </source>
</evidence>
<dbReference type="EMBL" id="ASHM01027410">
    <property type="protein sequence ID" value="PNX74369.1"/>
    <property type="molecule type" value="Genomic_DNA"/>
</dbReference>
<organism evidence="1 2">
    <name type="scientific">Trifolium pratense</name>
    <name type="common">Red clover</name>
    <dbReference type="NCBI Taxonomy" id="57577"/>
    <lineage>
        <taxon>Eukaryota</taxon>
        <taxon>Viridiplantae</taxon>
        <taxon>Streptophyta</taxon>
        <taxon>Embryophyta</taxon>
        <taxon>Tracheophyta</taxon>
        <taxon>Spermatophyta</taxon>
        <taxon>Magnoliopsida</taxon>
        <taxon>eudicotyledons</taxon>
        <taxon>Gunneridae</taxon>
        <taxon>Pentapetalae</taxon>
        <taxon>rosids</taxon>
        <taxon>fabids</taxon>
        <taxon>Fabales</taxon>
        <taxon>Fabaceae</taxon>
        <taxon>Papilionoideae</taxon>
        <taxon>50 kb inversion clade</taxon>
        <taxon>NPAAA clade</taxon>
        <taxon>Hologalegina</taxon>
        <taxon>IRL clade</taxon>
        <taxon>Trifolieae</taxon>
        <taxon>Trifolium</taxon>
    </lineage>
</organism>
<dbReference type="PANTHER" id="PTHR14418">
    <property type="entry name" value="CONDENSIN COMPLEX SUBUNIT 3-RELATED"/>
    <property type="match status" value="1"/>
</dbReference>
<dbReference type="GO" id="GO:0000796">
    <property type="term" value="C:condensin complex"/>
    <property type="evidence" value="ECO:0007669"/>
    <property type="project" value="InterPro"/>
</dbReference>
<dbReference type="InterPro" id="IPR027165">
    <property type="entry name" value="CND3"/>
</dbReference>
<name>A0A2K3L768_TRIPR</name>
<reference evidence="1 2" key="2">
    <citation type="journal article" date="2017" name="Front. Plant Sci.">
        <title>Gene Classification and Mining of Molecular Markers Useful in Red Clover (Trifolium pratense) Breeding.</title>
        <authorList>
            <person name="Istvanek J."/>
            <person name="Dluhosova J."/>
            <person name="Dluhos P."/>
            <person name="Patkova L."/>
            <person name="Nedelnik J."/>
            <person name="Repkova J."/>
        </authorList>
    </citation>
    <scope>NUCLEOTIDE SEQUENCE [LARGE SCALE GENOMIC DNA]</scope>
    <source>
        <strain evidence="2">cv. Tatra</strain>
        <tissue evidence="1">Young leaves</tissue>
    </source>
</reference>